<dbReference type="InterPro" id="IPR008969">
    <property type="entry name" value="CarboxyPept-like_regulatory"/>
</dbReference>
<evidence type="ECO:0008006" key="3">
    <source>
        <dbReference type="Google" id="ProtNLM"/>
    </source>
</evidence>
<accession>A0A4Q1D7C3</accession>
<dbReference type="EMBL" id="SDHZ01000002">
    <property type="protein sequence ID" value="RXK83843.1"/>
    <property type="molecule type" value="Genomic_DNA"/>
</dbReference>
<keyword evidence="2" id="KW-1185">Reference proteome</keyword>
<reference evidence="1 2" key="1">
    <citation type="submission" date="2019-01" db="EMBL/GenBank/DDBJ databases">
        <title>Filimonas sp. strain TTM-71.</title>
        <authorList>
            <person name="Chen W.-M."/>
        </authorList>
    </citation>
    <scope>NUCLEOTIDE SEQUENCE [LARGE SCALE GENOMIC DNA]</scope>
    <source>
        <strain evidence="1 2">TTM-71</strain>
    </source>
</reference>
<organism evidence="1 2">
    <name type="scientific">Filimonas effusa</name>
    <dbReference type="NCBI Taxonomy" id="2508721"/>
    <lineage>
        <taxon>Bacteria</taxon>
        <taxon>Pseudomonadati</taxon>
        <taxon>Bacteroidota</taxon>
        <taxon>Chitinophagia</taxon>
        <taxon>Chitinophagales</taxon>
        <taxon>Chitinophagaceae</taxon>
        <taxon>Filimonas</taxon>
    </lineage>
</organism>
<dbReference type="SUPFAM" id="SSF49464">
    <property type="entry name" value="Carboxypeptidase regulatory domain-like"/>
    <property type="match status" value="1"/>
</dbReference>
<comment type="caution">
    <text evidence="1">The sequence shown here is derived from an EMBL/GenBank/DDBJ whole genome shotgun (WGS) entry which is preliminary data.</text>
</comment>
<protein>
    <recommendedName>
        <fullName evidence="3">Carboxypeptidase-like regulatory domain-containing protein</fullName>
    </recommendedName>
</protein>
<evidence type="ECO:0000313" key="1">
    <source>
        <dbReference type="EMBL" id="RXK83843.1"/>
    </source>
</evidence>
<dbReference type="Proteomes" id="UP000290545">
    <property type="component" value="Unassembled WGS sequence"/>
</dbReference>
<dbReference type="AlphaFoldDB" id="A0A4Q1D7C3"/>
<sequence length="255" mass="29437">MKAKPFSAMKITINNKAIVSALVAIFFLGLQTRAQQQEKVLTGFIKDSITRNIITNATVSNRNTRVIAEVNPAGFFKITVRPDDLLSFSAQGYKTDTLRYFLNISDTINVELRPELSDSLNVTVKSTNYTKYQQDSMLRRAEFIEDAGPKGKAFSKANSGAGIGLNLDIFTKKKDKQVRTNYKRFEEREKELYIDSRFNPETVQYYTRLKGDTLALFMREHRPEYEWLRKHTSTEDMMLYLNDHLKLFNASRSKE</sequence>
<name>A0A4Q1D7C3_9BACT</name>
<dbReference type="OrthoDB" id="1118857at2"/>
<proteinExistence type="predicted"/>
<gene>
    <name evidence="1" type="ORF">ESB13_17385</name>
</gene>
<evidence type="ECO:0000313" key="2">
    <source>
        <dbReference type="Proteomes" id="UP000290545"/>
    </source>
</evidence>
<dbReference type="RefSeq" id="WP_129004895.1">
    <property type="nucleotide sequence ID" value="NZ_SDHZ01000002.1"/>
</dbReference>